<dbReference type="InterPro" id="IPR041505">
    <property type="entry name" value="Dis3_CSD2"/>
</dbReference>
<dbReference type="VEuPathDB" id="ToxoDB:ETH2_0419800"/>
<dbReference type="InterPro" id="IPR050180">
    <property type="entry name" value="RNR_Ribonuclease"/>
</dbReference>
<dbReference type="Gene3D" id="2.40.50.690">
    <property type="match status" value="1"/>
</dbReference>
<reference evidence="3" key="1">
    <citation type="submission" date="2013-10" db="EMBL/GenBank/DDBJ databases">
        <title>Genomic analysis of the causative agents of coccidiosis in chickens.</title>
        <authorList>
            <person name="Reid A.J."/>
            <person name="Blake D."/>
            <person name="Billington K."/>
            <person name="Browne H."/>
            <person name="Dunn M."/>
            <person name="Hung S."/>
            <person name="Kawahara F."/>
            <person name="Miranda-Saavedra D."/>
            <person name="Mourier T."/>
            <person name="Nagra H."/>
            <person name="Otto T.D."/>
            <person name="Rawlings N."/>
            <person name="Sanchez A."/>
            <person name="Sanders M."/>
            <person name="Subramaniam C."/>
            <person name="Tay Y."/>
            <person name="Dear P."/>
            <person name="Doerig C."/>
            <person name="Gruber A."/>
            <person name="Parkinson J."/>
            <person name="Shirley M."/>
            <person name="Wan K.L."/>
            <person name="Berriman M."/>
            <person name="Tomley F."/>
            <person name="Pain A."/>
        </authorList>
    </citation>
    <scope>NUCLEOTIDE SEQUENCE [LARGE SCALE GENOMIC DNA]</scope>
    <source>
        <strain evidence="3">Houghton</strain>
    </source>
</reference>
<dbReference type="GeneID" id="25249938"/>
<dbReference type="EMBL" id="HG674553">
    <property type="protein sequence ID" value="CDJ39641.1"/>
    <property type="molecule type" value="Genomic_DNA"/>
</dbReference>
<dbReference type="GO" id="GO:0000177">
    <property type="term" value="C:cytoplasmic exosome (RNase complex)"/>
    <property type="evidence" value="ECO:0007669"/>
    <property type="project" value="TreeGrafter"/>
</dbReference>
<dbReference type="RefSeq" id="XP_013230396.1">
    <property type="nucleotide sequence ID" value="XM_013374942.1"/>
</dbReference>
<dbReference type="Proteomes" id="UP000030747">
    <property type="component" value="Unassembled WGS sequence"/>
</dbReference>
<dbReference type="PANTHER" id="PTHR23355:SF35">
    <property type="entry name" value="EXOSOME COMPLEX EXONUCLEASE RRP44"/>
    <property type="match status" value="1"/>
</dbReference>
<dbReference type="GO" id="GO:0004519">
    <property type="term" value="F:endonuclease activity"/>
    <property type="evidence" value="ECO:0007669"/>
    <property type="project" value="TreeGrafter"/>
</dbReference>
<feature type="compositionally biased region" description="Basic and acidic residues" evidence="1">
    <location>
        <begin position="273"/>
        <end position="319"/>
    </location>
</feature>
<evidence type="ECO:0000256" key="1">
    <source>
        <dbReference type="SAM" id="MobiDB-lite"/>
    </source>
</evidence>
<feature type="region of interest" description="Disordered" evidence="1">
    <location>
        <begin position="216"/>
        <end position="319"/>
    </location>
</feature>
<dbReference type="GO" id="GO:0000175">
    <property type="term" value="F:3'-5'-RNA exonuclease activity"/>
    <property type="evidence" value="ECO:0007669"/>
    <property type="project" value="TreeGrafter"/>
</dbReference>
<evidence type="ECO:0000313" key="3">
    <source>
        <dbReference type="EMBL" id="CDJ39641.1"/>
    </source>
</evidence>
<dbReference type="GO" id="GO:0000176">
    <property type="term" value="C:nuclear exosome (RNase complex)"/>
    <property type="evidence" value="ECO:0007669"/>
    <property type="project" value="TreeGrafter"/>
</dbReference>
<dbReference type="GO" id="GO:0071031">
    <property type="term" value="P:nuclear mRNA surveillance of mRNA 3'-end processing"/>
    <property type="evidence" value="ECO:0007669"/>
    <property type="project" value="TreeGrafter"/>
</dbReference>
<organism evidence="3 4">
    <name type="scientific">Eimeria tenella</name>
    <name type="common">Coccidian parasite</name>
    <dbReference type="NCBI Taxonomy" id="5802"/>
    <lineage>
        <taxon>Eukaryota</taxon>
        <taxon>Sar</taxon>
        <taxon>Alveolata</taxon>
        <taxon>Apicomplexa</taxon>
        <taxon>Conoidasida</taxon>
        <taxon>Coccidia</taxon>
        <taxon>Eucoccidiorida</taxon>
        <taxon>Eimeriorina</taxon>
        <taxon>Eimeriidae</taxon>
        <taxon>Eimeria</taxon>
    </lineage>
</organism>
<feature type="compositionally biased region" description="Basic and acidic residues" evidence="1">
    <location>
        <begin position="194"/>
        <end position="203"/>
    </location>
</feature>
<proteinExistence type="predicted"/>
<dbReference type="PANTHER" id="PTHR23355">
    <property type="entry name" value="RIBONUCLEASE"/>
    <property type="match status" value="1"/>
</dbReference>
<name>U6KNT5_EIMTE</name>
<feature type="compositionally biased region" description="Low complexity" evidence="1">
    <location>
        <begin position="174"/>
        <end position="193"/>
    </location>
</feature>
<accession>U6KNT5</accession>
<protein>
    <recommendedName>
        <fullName evidence="2">CSD2 domain-containing protein</fullName>
    </recommendedName>
</protein>
<dbReference type="OrthoDB" id="372421at2759"/>
<gene>
    <name evidence="3" type="ORF">ETH_00003625</name>
</gene>
<reference evidence="3" key="2">
    <citation type="submission" date="2013-10" db="EMBL/GenBank/DDBJ databases">
        <authorList>
            <person name="Aslett M."/>
        </authorList>
    </citation>
    <scope>NUCLEOTIDE SEQUENCE [LARGE SCALE GENOMIC DNA]</scope>
    <source>
        <strain evidence="3">Houghton</strain>
    </source>
</reference>
<sequence length="436" mass="49113">MEGEVPVLTFFKINKKGKARKVSKEIYLRDDVCCGIKGCCHCPPSSQTSCLAAEEPILLPSAAFLVAFIDFVESDPSFNNCCILSSVLNQFISEKKPTDSKVIFEFHLNEKEIQKKIKNEKLKKGKLKIHPDCCWRGTVVCAGEEIKIIGRRNLNRAFEGDIVAVEVIEEDTESSSSSSSSSSSRSSSSSSSRSLEEQQREEKRQIEVYAELLETEDDPLLNDPQWESPDPDPSSSSSSSSSSNSSSSSSSGLLEEERSEEVERNAGNKKRKGENQKETNEEEKEVQKDEKKENQKEVKGNQEETKEEEEIKEKEIMEKEIKEKEIKEKEIKEKEKNKKEKKGKVVGIIQKGRREFFGSLKPLDETRALSSSASIERIFVPVDPRIPNIIIKTRQSRELDGKRIAVAVDAWAPTQMLPRGHWTEILGDFGDTKTEG</sequence>
<dbReference type="VEuPathDB" id="ToxoDB:ETH_00003625"/>
<dbReference type="Pfam" id="PF17849">
    <property type="entry name" value="OB_Dis3"/>
    <property type="match status" value="1"/>
</dbReference>
<dbReference type="Gene3D" id="2.40.50.700">
    <property type="match status" value="1"/>
</dbReference>
<evidence type="ECO:0000259" key="2">
    <source>
        <dbReference type="Pfam" id="PF17849"/>
    </source>
</evidence>
<keyword evidence="4" id="KW-1185">Reference proteome</keyword>
<dbReference type="AlphaFoldDB" id="U6KNT5"/>
<feature type="domain" description="CSD2" evidence="2">
    <location>
        <begin position="378"/>
        <end position="435"/>
    </location>
</feature>
<dbReference type="InterPro" id="IPR012340">
    <property type="entry name" value="NA-bd_OB-fold"/>
</dbReference>
<evidence type="ECO:0000313" key="4">
    <source>
        <dbReference type="Proteomes" id="UP000030747"/>
    </source>
</evidence>
<feature type="region of interest" description="Disordered" evidence="1">
    <location>
        <begin position="170"/>
        <end position="203"/>
    </location>
</feature>
<dbReference type="GO" id="GO:0016075">
    <property type="term" value="P:rRNA catabolic process"/>
    <property type="evidence" value="ECO:0007669"/>
    <property type="project" value="TreeGrafter"/>
</dbReference>
<dbReference type="SUPFAM" id="SSF50249">
    <property type="entry name" value="Nucleic acid-binding proteins"/>
    <property type="match status" value="1"/>
</dbReference>
<feature type="compositionally biased region" description="Low complexity" evidence="1">
    <location>
        <begin position="234"/>
        <end position="251"/>
    </location>
</feature>